<dbReference type="RefSeq" id="WP_220806662.1">
    <property type="nucleotide sequence ID" value="NZ_BPMK01000002.1"/>
</dbReference>
<name>A0ABQ4Q0G3_9BURK</name>
<dbReference type="EMBL" id="BPMK01000002">
    <property type="protein sequence ID" value="GIZ50482.1"/>
    <property type="molecule type" value="Genomic_DNA"/>
</dbReference>
<evidence type="ECO:0000313" key="1">
    <source>
        <dbReference type="EMBL" id="GIZ50482.1"/>
    </source>
</evidence>
<dbReference type="Gene3D" id="3.40.50.720">
    <property type="entry name" value="NAD(P)-binding Rossmann-like Domain"/>
    <property type="match status" value="1"/>
</dbReference>
<gene>
    <name evidence="1" type="ORF">NCCP691_04960</name>
</gene>
<proteinExistence type="predicted"/>
<evidence type="ECO:0000313" key="2">
    <source>
        <dbReference type="Proteomes" id="UP000887222"/>
    </source>
</evidence>
<dbReference type="PANTHER" id="PTHR14097:SF7">
    <property type="entry name" value="OXIDOREDUCTASE HTATIP2"/>
    <property type="match status" value="1"/>
</dbReference>
<evidence type="ECO:0008006" key="3">
    <source>
        <dbReference type="Google" id="ProtNLM"/>
    </source>
</evidence>
<reference evidence="1 2" key="1">
    <citation type="journal article" date="2022" name="Int. J. Syst. Evol. Microbiol.">
        <title>Noviherbaspirillum aridicola sp. nov., isolated from an arid soil in Pakistan.</title>
        <authorList>
            <person name="Khan I.U."/>
            <person name="Saqib M."/>
            <person name="Amin A."/>
            <person name="Hussain F."/>
            <person name="Li L."/>
            <person name="Liu Y.H."/>
            <person name="Fang B.Z."/>
            <person name="Ahmed I."/>
            <person name="Li W.J."/>
        </authorList>
    </citation>
    <scope>NUCLEOTIDE SEQUENCE [LARGE SCALE GENOMIC DNA]</scope>
    <source>
        <strain evidence="1 2">NCCP-691</strain>
    </source>
</reference>
<protein>
    <recommendedName>
        <fullName evidence="3">NAD-dependent dehydratase</fullName>
    </recommendedName>
</protein>
<dbReference type="PANTHER" id="PTHR14097">
    <property type="entry name" value="OXIDOREDUCTASE HTATIP2"/>
    <property type="match status" value="1"/>
</dbReference>
<dbReference type="Proteomes" id="UP000887222">
    <property type="component" value="Unassembled WGS sequence"/>
</dbReference>
<comment type="caution">
    <text evidence="1">The sequence shown here is derived from an EMBL/GenBank/DDBJ whole genome shotgun (WGS) entry which is preliminary data.</text>
</comment>
<keyword evidence="2" id="KW-1185">Reference proteome</keyword>
<dbReference type="SUPFAM" id="SSF51735">
    <property type="entry name" value="NAD(P)-binding Rossmann-fold domains"/>
    <property type="match status" value="1"/>
</dbReference>
<organism evidence="1 2">
    <name type="scientific">Noviherbaspirillum aridicola</name>
    <dbReference type="NCBI Taxonomy" id="2849687"/>
    <lineage>
        <taxon>Bacteria</taxon>
        <taxon>Pseudomonadati</taxon>
        <taxon>Pseudomonadota</taxon>
        <taxon>Betaproteobacteria</taxon>
        <taxon>Burkholderiales</taxon>
        <taxon>Oxalobacteraceae</taxon>
        <taxon>Noviherbaspirillum</taxon>
    </lineage>
</organism>
<accession>A0ABQ4Q0G3</accession>
<sequence>MPVLMLVGATGLVGSAVLRHALADARVDRIVAPSRRALPAHPRLDNPLVDFDRLPGDASWWAVDAVICTLGTTIRAAGSQAAFRKVDLEYPLAVARLAQRHGARSFAFNSAVGADPGSRIFYNRVKGEAEQALRACGYASLTIVRPALLGGERAERRTAESISLGLLGALRPLVPPRYRVVPAGQVARRLLDAALAARDGLHIIESEAI</sequence>
<dbReference type="InterPro" id="IPR036291">
    <property type="entry name" value="NAD(P)-bd_dom_sf"/>
</dbReference>